<keyword evidence="1" id="KW-1133">Transmembrane helix</keyword>
<feature type="transmembrane region" description="Helical" evidence="1">
    <location>
        <begin position="99"/>
        <end position="117"/>
    </location>
</feature>
<dbReference type="Pfam" id="PF09586">
    <property type="entry name" value="YfhO"/>
    <property type="match status" value="1"/>
</dbReference>
<gene>
    <name evidence="2" type="ORF">SAMN05443429_10661</name>
</gene>
<dbReference type="EMBL" id="FQYI01000006">
    <property type="protein sequence ID" value="SHI91222.1"/>
    <property type="molecule type" value="Genomic_DNA"/>
</dbReference>
<evidence type="ECO:0000256" key="1">
    <source>
        <dbReference type="SAM" id="Phobius"/>
    </source>
</evidence>
<evidence type="ECO:0000313" key="2">
    <source>
        <dbReference type="EMBL" id="SHI91222.1"/>
    </source>
</evidence>
<dbReference type="InterPro" id="IPR018580">
    <property type="entry name" value="Uncharacterised_YfhO"/>
</dbReference>
<feature type="transmembrane region" description="Helical" evidence="1">
    <location>
        <begin position="547"/>
        <end position="564"/>
    </location>
</feature>
<feature type="transmembrane region" description="Helical" evidence="1">
    <location>
        <begin position="469"/>
        <end position="494"/>
    </location>
</feature>
<proteinExistence type="predicted"/>
<dbReference type="OrthoDB" id="9772884at2"/>
<dbReference type="AlphaFoldDB" id="A0A1M6F0K4"/>
<keyword evidence="1" id="KW-0812">Transmembrane</keyword>
<dbReference type="PANTHER" id="PTHR38454">
    <property type="entry name" value="INTEGRAL MEMBRANE PROTEIN-RELATED"/>
    <property type="match status" value="1"/>
</dbReference>
<keyword evidence="1" id="KW-0472">Membrane</keyword>
<reference evidence="2 3" key="1">
    <citation type="submission" date="2016-11" db="EMBL/GenBank/DDBJ databases">
        <authorList>
            <person name="Jaros S."/>
            <person name="Januszkiewicz K."/>
            <person name="Wedrychowicz H."/>
        </authorList>
    </citation>
    <scope>NUCLEOTIDE SEQUENCE [LARGE SCALE GENOMIC DNA]</scope>
    <source>
        <strain evidence="2 3">DSM 25479</strain>
    </source>
</reference>
<feature type="transmembrane region" description="Helical" evidence="1">
    <location>
        <begin position="193"/>
        <end position="209"/>
    </location>
</feature>
<name>A0A1M6F0K4_9FLAO</name>
<feature type="transmembrane region" description="Helical" evidence="1">
    <location>
        <begin position="170"/>
        <end position="187"/>
    </location>
</feature>
<dbReference type="RefSeq" id="WP_073179664.1">
    <property type="nucleotide sequence ID" value="NZ_FQYI01000006.1"/>
</dbReference>
<evidence type="ECO:0000313" key="3">
    <source>
        <dbReference type="Proteomes" id="UP000184335"/>
    </source>
</evidence>
<feature type="transmembrane region" description="Helical" evidence="1">
    <location>
        <begin position="522"/>
        <end position="540"/>
    </location>
</feature>
<feature type="transmembrane region" description="Helical" evidence="1">
    <location>
        <begin position="221"/>
        <end position="240"/>
    </location>
</feature>
<sequence length="861" mass="97889">MQKNQRNWLYILACLLLFVLLGFIYANPVLSGQKLFQHDIIQYKGGAKELLDYREAHGKETYWSNSMFGGMPTYQMGARFSGDVINKIDNVLNIFPKPVNYLFTLFAGFFLLGMVAVRNWKYALLGALFFGLSTYFYIIIAAGHNGKVHTISYFAPLLAGILLVYIRKKYLLGFIVTALFMGLQVAANHPQMTYYLFIALAFLFISELIRAIQKKSSWKHFLISTGIVGIACVLGVGMNAQRLMANAEYVTETVRGKKILQDEGGSSTKSGMDKESMLMWSYGKMETLNLLIPRLMGGASDEPGSEKMMQEISQIVQDNVKSENELQNIYRGLQSPTYWGEQPGTSGPAYQGAVVIFLACLGFFFAPKNYRYWILAATILTIMLAWGSNLMWLSDIFIEFVPLYNKFRAPSSILVVPELLLPLIAMVGLYYFFQPNENQKITKNEKLKFEAESNAKFINLKENPKAKTLVFLTAGFVGFLLLLMIFGKPILGFYSENEKTYLPPYLLDYLIDERHRMFQADTLKAIIYIVITAAAMLLAVSKKISGNVALIVIALVSTFDLWTVNRRYLNNDNFVEKVFADHPFQTEFDERMMENPKLEPLLASIGINRRLEEIAEKDQNHYRIYNQALGTFSETNTSYFKSSVGGYSAAKLRRYDDLIGKYFSPKDSIEEKKTLEILNMLNAKYFVLGTESGQVIANPNNNGNAWLVSEVQFANTPNEEIEKIGEIDTKKFAIISANDKEYFNGKNLQRDSLASIQLTSYQPNELHFKTNSSTSQLAVFSEIFYPHGWKMFLDGEEVPYIKANYLLRALHIPAGKHDVKMIFEPEVLQRGKLFSWISFGLFLALSLAGIFYFRKQKNFAK</sequence>
<dbReference type="STRING" id="1118202.SAMN05443429_10661"/>
<feature type="transmembrane region" description="Helical" evidence="1">
    <location>
        <begin position="833"/>
        <end position="853"/>
    </location>
</feature>
<dbReference type="PANTHER" id="PTHR38454:SF1">
    <property type="entry name" value="INTEGRAL MEMBRANE PROTEIN"/>
    <property type="match status" value="1"/>
</dbReference>
<protein>
    <submittedName>
        <fullName evidence="2">Membrane protein YfhO</fullName>
    </submittedName>
</protein>
<feature type="transmembrane region" description="Helical" evidence="1">
    <location>
        <begin position="349"/>
        <end position="366"/>
    </location>
</feature>
<keyword evidence="3" id="KW-1185">Reference proteome</keyword>
<feature type="transmembrane region" description="Helical" evidence="1">
    <location>
        <begin position="122"/>
        <end position="142"/>
    </location>
</feature>
<dbReference type="Proteomes" id="UP000184335">
    <property type="component" value="Unassembled WGS sequence"/>
</dbReference>
<feature type="transmembrane region" description="Helical" evidence="1">
    <location>
        <begin position="413"/>
        <end position="433"/>
    </location>
</feature>
<feature type="transmembrane region" description="Helical" evidence="1">
    <location>
        <begin position="148"/>
        <end position="165"/>
    </location>
</feature>
<organism evidence="2 3">
    <name type="scientific">Cruoricaptor ignavus</name>
    <dbReference type="NCBI Taxonomy" id="1118202"/>
    <lineage>
        <taxon>Bacteria</taxon>
        <taxon>Pseudomonadati</taxon>
        <taxon>Bacteroidota</taxon>
        <taxon>Flavobacteriia</taxon>
        <taxon>Flavobacteriales</taxon>
        <taxon>Weeksellaceae</taxon>
        <taxon>Cruoricaptor</taxon>
    </lineage>
</organism>
<feature type="transmembrane region" description="Helical" evidence="1">
    <location>
        <begin position="7"/>
        <end position="26"/>
    </location>
</feature>
<feature type="transmembrane region" description="Helical" evidence="1">
    <location>
        <begin position="373"/>
        <end position="393"/>
    </location>
</feature>
<accession>A0A1M6F0K4</accession>